<evidence type="ECO:0000313" key="1">
    <source>
        <dbReference type="EMBL" id="MFC4986741.1"/>
    </source>
</evidence>
<sequence length="115" mass="12252">MRSTRHFEWFVEFVNGRFGFEPDVGLAAHAGYDPLDLLAVVSEDAPVVHLTDTVPGDDDGLHADVGEGVVDVETCAKAAVRNGAEWLVCENGRADDGLASLTHGSEAFADLRDGI</sequence>
<dbReference type="InterPro" id="IPR036237">
    <property type="entry name" value="Xyl_isomerase-like_sf"/>
</dbReference>
<keyword evidence="1" id="KW-0413">Isomerase</keyword>
<keyword evidence="2" id="KW-1185">Reference proteome</keyword>
<dbReference type="EMBL" id="JBHSJG010000007">
    <property type="protein sequence ID" value="MFC4986741.1"/>
    <property type="molecule type" value="Genomic_DNA"/>
</dbReference>
<proteinExistence type="predicted"/>
<protein>
    <submittedName>
        <fullName evidence="1">Sugar phosphate isomerase/epimerase</fullName>
    </submittedName>
</protein>
<dbReference type="AlphaFoldDB" id="A0ABD5QAG4"/>
<organism evidence="1 2">
    <name type="scientific">Saliphagus infecundisoli</name>
    <dbReference type="NCBI Taxonomy" id="1849069"/>
    <lineage>
        <taxon>Archaea</taxon>
        <taxon>Methanobacteriati</taxon>
        <taxon>Methanobacteriota</taxon>
        <taxon>Stenosarchaea group</taxon>
        <taxon>Halobacteria</taxon>
        <taxon>Halobacteriales</taxon>
        <taxon>Natrialbaceae</taxon>
        <taxon>Saliphagus</taxon>
    </lineage>
</organism>
<accession>A0ABD5QAG4</accession>
<reference evidence="1 2" key="1">
    <citation type="journal article" date="2019" name="Int. J. Syst. Evol. Microbiol.">
        <title>The Global Catalogue of Microorganisms (GCM) 10K type strain sequencing project: providing services to taxonomists for standard genome sequencing and annotation.</title>
        <authorList>
            <consortium name="The Broad Institute Genomics Platform"/>
            <consortium name="The Broad Institute Genome Sequencing Center for Infectious Disease"/>
            <person name="Wu L."/>
            <person name="Ma J."/>
        </authorList>
    </citation>
    <scope>NUCLEOTIDE SEQUENCE [LARGE SCALE GENOMIC DNA]</scope>
    <source>
        <strain evidence="1 2">CGMCC 1.15824</strain>
    </source>
</reference>
<dbReference type="SUPFAM" id="SSF51658">
    <property type="entry name" value="Xylose isomerase-like"/>
    <property type="match status" value="1"/>
</dbReference>
<name>A0ABD5QAG4_9EURY</name>
<dbReference type="Proteomes" id="UP001595925">
    <property type="component" value="Unassembled WGS sequence"/>
</dbReference>
<comment type="caution">
    <text evidence="1">The sequence shown here is derived from an EMBL/GenBank/DDBJ whole genome shotgun (WGS) entry which is preliminary data.</text>
</comment>
<evidence type="ECO:0000313" key="2">
    <source>
        <dbReference type="Proteomes" id="UP001595925"/>
    </source>
</evidence>
<dbReference type="Gene3D" id="3.20.20.150">
    <property type="entry name" value="Divalent-metal-dependent TIM barrel enzymes"/>
    <property type="match status" value="1"/>
</dbReference>
<dbReference type="GO" id="GO:0016853">
    <property type="term" value="F:isomerase activity"/>
    <property type="evidence" value="ECO:0007669"/>
    <property type="project" value="UniProtKB-KW"/>
</dbReference>
<gene>
    <name evidence="1" type="ORF">ACFPFO_02920</name>
</gene>
<dbReference type="RefSeq" id="WP_224828987.1">
    <property type="nucleotide sequence ID" value="NZ_JAIVEF010000016.1"/>
</dbReference>